<dbReference type="EMBL" id="UINC01115836">
    <property type="protein sequence ID" value="SVC87152.1"/>
    <property type="molecule type" value="Genomic_DNA"/>
</dbReference>
<evidence type="ECO:0000313" key="2">
    <source>
        <dbReference type="EMBL" id="SVC87152.1"/>
    </source>
</evidence>
<name>A0A382QQT3_9ZZZZ</name>
<organism evidence="2">
    <name type="scientific">marine metagenome</name>
    <dbReference type="NCBI Taxonomy" id="408172"/>
    <lineage>
        <taxon>unclassified sequences</taxon>
        <taxon>metagenomes</taxon>
        <taxon>ecological metagenomes</taxon>
    </lineage>
</organism>
<feature type="coiled-coil region" evidence="1">
    <location>
        <begin position="62"/>
        <end position="93"/>
    </location>
</feature>
<sequence length="241" mass="29210">MKYSDTFKSSLDSLDHKWHECDLYLNIVCTDLEALKKNELDYDTIKKLFSFLDQKKRHFSKIESLKEKYSEFFEKYQQEKLEEEKRFEEVMQKVMDDESKTMEEKYDLIMEGMLDQSDAEFNQETVESSWLDNYKDELKLKEEWIDKQALDRIDTNFSEFNGEEQIRKDIKNALTKYADLLFDFDQFYFYAGEDWDVSVDADDEYLSSSMKVDQKYEMLKYFDSLCKFRDRVNRKKVMPVA</sequence>
<proteinExistence type="predicted"/>
<evidence type="ECO:0000256" key="1">
    <source>
        <dbReference type="SAM" id="Coils"/>
    </source>
</evidence>
<keyword evidence="1" id="KW-0175">Coiled coil</keyword>
<accession>A0A382QQT3</accession>
<reference evidence="2" key="1">
    <citation type="submission" date="2018-05" db="EMBL/GenBank/DDBJ databases">
        <authorList>
            <person name="Lanie J.A."/>
            <person name="Ng W.-L."/>
            <person name="Kazmierczak K.M."/>
            <person name="Andrzejewski T.M."/>
            <person name="Davidsen T.M."/>
            <person name="Wayne K.J."/>
            <person name="Tettelin H."/>
            <person name="Glass J.I."/>
            <person name="Rusch D."/>
            <person name="Podicherti R."/>
            <person name="Tsui H.-C.T."/>
            <person name="Winkler M.E."/>
        </authorList>
    </citation>
    <scope>NUCLEOTIDE SEQUENCE</scope>
</reference>
<gene>
    <name evidence="2" type="ORF">METZ01_LOCUS340006</name>
</gene>
<dbReference type="AlphaFoldDB" id="A0A382QQT3"/>
<protein>
    <submittedName>
        <fullName evidence="2">Uncharacterized protein</fullName>
    </submittedName>
</protein>